<evidence type="ECO:0000313" key="1">
    <source>
        <dbReference type="EMBL" id="PYE51634.1"/>
    </source>
</evidence>
<dbReference type="EMBL" id="CP054614">
    <property type="protein sequence ID" value="QKS55996.1"/>
    <property type="molecule type" value="Genomic_DNA"/>
</dbReference>
<evidence type="ECO:0000313" key="2">
    <source>
        <dbReference type="EMBL" id="QKS55996.1"/>
    </source>
</evidence>
<gene>
    <name evidence="1" type="ORF">DFQ00_102429</name>
    <name evidence="2" type="ORF">HUB98_06330</name>
</gene>
<dbReference type="EMBL" id="QJSW01000002">
    <property type="protein sequence ID" value="PYE51634.1"/>
    <property type="molecule type" value="Genomic_DNA"/>
</dbReference>
<organism evidence="1 3">
    <name type="scientific">Paenibacillus barcinonensis</name>
    <dbReference type="NCBI Taxonomy" id="198119"/>
    <lineage>
        <taxon>Bacteria</taxon>
        <taxon>Bacillati</taxon>
        <taxon>Bacillota</taxon>
        <taxon>Bacilli</taxon>
        <taxon>Bacillales</taxon>
        <taxon>Paenibacillaceae</taxon>
        <taxon>Paenibacillus</taxon>
    </lineage>
</organism>
<accession>A0A2V4VEY2</accession>
<dbReference type="Proteomes" id="UP000247790">
    <property type="component" value="Unassembled WGS sequence"/>
</dbReference>
<name>A0A2V4VEY2_PAEBA</name>
<evidence type="ECO:0000313" key="4">
    <source>
        <dbReference type="Proteomes" id="UP000509327"/>
    </source>
</evidence>
<reference evidence="1 3" key="1">
    <citation type="submission" date="2018-06" db="EMBL/GenBank/DDBJ databases">
        <title>Genomic Encyclopedia of Type Strains, Phase III (KMG-III): the genomes of soil and plant-associated and newly described type strains.</title>
        <authorList>
            <person name="Whitman W."/>
        </authorList>
    </citation>
    <scope>NUCLEOTIDE SEQUENCE [LARGE SCALE GENOMIC DNA]</scope>
    <source>
        <strain evidence="1 3">CECT 7022</strain>
    </source>
</reference>
<keyword evidence="4" id="KW-1185">Reference proteome</keyword>
<reference evidence="2 4" key="2">
    <citation type="submission" date="2020-06" db="EMBL/GenBank/DDBJ databases">
        <title>Complete genome of Paenibacillus barcinonensis KACC11450.</title>
        <authorList>
            <person name="Kim M."/>
            <person name="Park Y.-J."/>
            <person name="Shin J.-H."/>
        </authorList>
    </citation>
    <scope>NUCLEOTIDE SEQUENCE [LARGE SCALE GENOMIC DNA]</scope>
    <source>
        <strain evidence="2 4">KACC11450</strain>
    </source>
</reference>
<dbReference type="OrthoDB" id="2657639at2"/>
<evidence type="ECO:0000313" key="3">
    <source>
        <dbReference type="Proteomes" id="UP000247790"/>
    </source>
</evidence>
<protein>
    <submittedName>
        <fullName evidence="1">Uncharacterized protein</fullName>
    </submittedName>
</protein>
<proteinExistence type="predicted"/>
<sequence length="149" mass="16312">MLRRLEVHVHKAADATFQAATPTVRGRLAQKDFSTKTIVSPTSQEGLYWVNKDNYPTGLLSLEGELSDYDVRLENVKAGEFVVLEKPLPGEVYATDQIALTGLAEGDYLEVETSGDNAGQLKKSAATSQFKFRGTKVDNGHTLGRVEIL</sequence>
<dbReference type="Proteomes" id="UP000509327">
    <property type="component" value="Chromosome"/>
</dbReference>
<dbReference type="AlphaFoldDB" id="A0A2V4VEY2"/>
<dbReference type="RefSeq" id="WP_110895113.1">
    <property type="nucleotide sequence ID" value="NZ_CP054614.1"/>
</dbReference>